<dbReference type="GO" id="GO:0030154">
    <property type="term" value="P:cell differentiation"/>
    <property type="evidence" value="ECO:0007669"/>
    <property type="project" value="UniProtKB-KW"/>
</dbReference>
<dbReference type="InterPro" id="IPR012337">
    <property type="entry name" value="RNaseH-like_sf"/>
</dbReference>
<dbReference type="InterPro" id="IPR036085">
    <property type="entry name" value="PAZ_dom_sf"/>
</dbReference>
<name>A0A151XAQ9_9HYME</name>
<feature type="domain" description="PAZ" evidence="9">
    <location>
        <begin position="331"/>
        <end position="442"/>
    </location>
</feature>
<evidence type="ECO:0000256" key="5">
    <source>
        <dbReference type="ARBA" id="ARBA00022884"/>
    </source>
</evidence>
<dbReference type="SUPFAM" id="SSF53098">
    <property type="entry name" value="Ribonuclease H-like"/>
    <property type="match status" value="1"/>
</dbReference>
<proteinExistence type="inferred from homology"/>
<keyword evidence="4" id="KW-0221">Differentiation</keyword>
<sequence length="915" mass="103738">MDPSGNNKPSGKGRGSFLLEMMRQRAQMERSQALSHSLETPSVSSAEQTSRSSEEYSSHASSSSGGRGRAQISGWLKSLSSSSSEESRNSSLAIGHGRGALPGLIRTFGQPSTSSVSESVRKDDSEGVLGKLADISVYDNPPSPKDLQSPDDIAPICRQGKSGTKVEAYSNYVDLKLEPGKGLFQYEIKFSPNIDSIGLRRKLLNQHSAILGRTKTFDGTLLYLPIKLPQDVSHYKSEHPMDGSIVTLTIIYKKKQSMSENVQFFNVLFNRIMRALSLIRIGRQNFNPKCAHALLQHRLEVWPGYVTAVNEYEGGLKLCLDAKHRVMRTDTVRDLIREIYQKSQRNYQDAVIKEIVGTSVLTRYNNKTYRIDDIDFDRTPKYTFSKNGEQISLIDYYKTNWNIQISDLQQPLLVHRATARLPNGEKEERTIYLVPELSYAAGLTDNIRNNHYIMKDLSAVTKMSPNQRQEVIWRFVEEIKKNDVTRELLSEWGLHLSCDLVKFTARRLEPELIRFGNNRTYQSNEKADWSNAAVRNPVLRTPNLSKWNIIYFIKDQTCVLDFLDTLKKIANAINMRIDNPNKITLRDDRTETYLREIQNSLTDNLELLVIVFPTNRTDRYSAIKKLCCVQKAIPSQVIISKTISKPPKLKSVTEKIALQINCKLGGALWTVNMPLKNCMICGIDVYHAGVGGGSRKSVAGFIASLDSQLTKWHSRICMQASRQELVDMLQVCLTSAINAFHKHNGCNPERIIIYRDGVGDGDLDYVENYEVKQLLATFNRIAPNYKPQLSVIIVQKRINTRIFIKGKEGLDNPAPGTVVDSCVTRRNYYDFFLVPQSARQGTVTPTHYIVIHDSSNMETDHMQRLTYKLCHLYYNWPGTIRVPAPCQYAHKLVYLVGQNLLAEPHQSLSDILFYL</sequence>
<dbReference type="InterPro" id="IPR003165">
    <property type="entry name" value="Piwi"/>
</dbReference>
<evidence type="ECO:0000313" key="12">
    <source>
        <dbReference type="Proteomes" id="UP000075809"/>
    </source>
</evidence>
<dbReference type="GO" id="GO:0140965">
    <property type="term" value="P:secondary piRNA processing"/>
    <property type="evidence" value="ECO:0007669"/>
    <property type="project" value="UniProtKB-ARBA"/>
</dbReference>
<dbReference type="GO" id="GO:0005737">
    <property type="term" value="C:cytoplasm"/>
    <property type="evidence" value="ECO:0007669"/>
    <property type="project" value="UniProtKB-SubCell"/>
</dbReference>
<comment type="similarity">
    <text evidence="7">Belongs to the argonaute family. Piwi subfamily.</text>
</comment>
<dbReference type="PROSITE" id="PS50821">
    <property type="entry name" value="PAZ"/>
    <property type="match status" value="1"/>
</dbReference>
<dbReference type="SMART" id="SM00949">
    <property type="entry name" value="PAZ"/>
    <property type="match status" value="1"/>
</dbReference>
<evidence type="ECO:0000313" key="11">
    <source>
        <dbReference type="EMBL" id="KYQ57456.1"/>
    </source>
</evidence>
<dbReference type="Gene3D" id="3.30.420.10">
    <property type="entry name" value="Ribonuclease H-like superfamily/Ribonuclease H"/>
    <property type="match status" value="1"/>
</dbReference>
<evidence type="ECO:0000256" key="2">
    <source>
        <dbReference type="ARBA" id="ARBA00022473"/>
    </source>
</evidence>
<organism evidence="11 12">
    <name type="scientific">Mycetomoellerius zeteki</name>
    <dbReference type="NCBI Taxonomy" id="64791"/>
    <lineage>
        <taxon>Eukaryota</taxon>
        <taxon>Metazoa</taxon>
        <taxon>Ecdysozoa</taxon>
        <taxon>Arthropoda</taxon>
        <taxon>Hexapoda</taxon>
        <taxon>Insecta</taxon>
        <taxon>Pterygota</taxon>
        <taxon>Neoptera</taxon>
        <taxon>Endopterygota</taxon>
        <taxon>Hymenoptera</taxon>
        <taxon>Apocrita</taxon>
        <taxon>Aculeata</taxon>
        <taxon>Formicoidea</taxon>
        <taxon>Formicidae</taxon>
        <taxon>Myrmicinae</taxon>
        <taxon>Mycetomoellerius</taxon>
    </lineage>
</organism>
<keyword evidence="3" id="KW-0963">Cytoplasm</keyword>
<dbReference type="Pfam" id="PF02170">
    <property type="entry name" value="PAZ"/>
    <property type="match status" value="1"/>
</dbReference>
<dbReference type="FunFam" id="2.170.260.10:FF:000003">
    <property type="entry name" value="Piwi-like RNA-mediated gene silencing 2"/>
    <property type="match status" value="1"/>
</dbReference>
<feature type="compositionally biased region" description="Polar residues" evidence="8">
    <location>
        <begin position="29"/>
        <end position="49"/>
    </location>
</feature>
<dbReference type="Gene3D" id="2.170.260.10">
    <property type="entry name" value="paz domain"/>
    <property type="match status" value="1"/>
</dbReference>
<feature type="region of interest" description="Disordered" evidence="8">
    <location>
        <begin position="103"/>
        <end position="125"/>
    </location>
</feature>
<keyword evidence="12" id="KW-1185">Reference proteome</keyword>
<dbReference type="KEGG" id="mzt:108720672"/>
<feature type="compositionally biased region" description="Polar residues" evidence="8">
    <location>
        <begin position="109"/>
        <end position="118"/>
    </location>
</feature>
<feature type="domain" description="Piwi" evidence="10">
    <location>
        <begin position="607"/>
        <end position="901"/>
    </location>
</feature>
<dbReference type="Gene3D" id="3.40.50.2300">
    <property type="match status" value="1"/>
</dbReference>
<dbReference type="FunFam" id="3.30.420.10:FF:000014">
    <property type="entry name" value="Piwi-like RNA-mediated gene silencing 1"/>
    <property type="match status" value="1"/>
</dbReference>
<evidence type="ECO:0000256" key="3">
    <source>
        <dbReference type="ARBA" id="ARBA00022490"/>
    </source>
</evidence>
<keyword evidence="6" id="KW-0943">RNA-mediated gene silencing</keyword>
<dbReference type="Pfam" id="PF23278">
    <property type="entry name" value="Piwi_N"/>
    <property type="match status" value="1"/>
</dbReference>
<evidence type="ECO:0000256" key="4">
    <source>
        <dbReference type="ARBA" id="ARBA00022782"/>
    </source>
</evidence>
<keyword evidence="2" id="KW-0217">Developmental protein</keyword>
<evidence type="ECO:0000259" key="9">
    <source>
        <dbReference type="PROSITE" id="PS50821"/>
    </source>
</evidence>
<accession>A0A151XAQ9</accession>
<dbReference type="PROSITE" id="PS50822">
    <property type="entry name" value="PIWI"/>
    <property type="match status" value="1"/>
</dbReference>
<dbReference type="PANTHER" id="PTHR22891">
    <property type="entry name" value="EUKARYOTIC TRANSLATION INITIATION FACTOR 2C"/>
    <property type="match status" value="1"/>
</dbReference>
<evidence type="ECO:0000256" key="7">
    <source>
        <dbReference type="ARBA" id="ARBA00038291"/>
    </source>
</evidence>
<protein>
    <submittedName>
        <fullName evidence="11">Piwi-like protein 2</fullName>
    </submittedName>
</protein>
<dbReference type="GO" id="GO:0003723">
    <property type="term" value="F:RNA binding"/>
    <property type="evidence" value="ECO:0007669"/>
    <property type="project" value="UniProtKB-KW"/>
</dbReference>
<dbReference type="STRING" id="64791.A0A151XAQ9"/>
<dbReference type="SUPFAM" id="SSF101690">
    <property type="entry name" value="PAZ domain"/>
    <property type="match status" value="1"/>
</dbReference>
<dbReference type="Proteomes" id="UP000075809">
    <property type="component" value="Unassembled WGS sequence"/>
</dbReference>
<dbReference type="OrthoDB" id="445936at2759"/>
<dbReference type="Pfam" id="PF02171">
    <property type="entry name" value="Piwi"/>
    <property type="match status" value="1"/>
</dbReference>
<gene>
    <name evidence="11" type="ORF">ALC60_03417</name>
</gene>
<dbReference type="InterPro" id="IPR003100">
    <property type="entry name" value="PAZ_dom"/>
</dbReference>
<evidence type="ECO:0000256" key="8">
    <source>
        <dbReference type="SAM" id="MobiDB-lite"/>
    </source>
</evidence>
<feature type="region of interest" description="Disordered" evidence="8">
    <location>
        <begin position="1"/>
        <end position="70"/>
    </location>
</feature>
<dbReference type="InterPro" id="IPR036397">
    <property type="entry name" value="RNaseH_sf"/>
</dbReference>
<evidence type="ECO:0000259" key="10">
    <source>
        <dbReference type="PROSITE" id="PS50822"/>
    </source>
</evidence>
<comment type="subcellular location">
    <subcellularLocation>
        <location evidence="1">Cytoplasm</location>
    </subcellularLocation>
</comment>
<reference evidence="11 12" key="1">
    <citation type="submission" date="2015-09" db="EMBL/GenBank/DDBJ databases">
        <title>Trachymyrmex zeteki WGS genome.</title>
        <authorList>
            <person name="Nygaard S."/>
            <person name="Hu H."/>
            <person name="Boomsma J."/>
            <person name="Zhang G."/>
        </authorList>
    </citation>
    <scope>NUCLEOTIDE SEQUENCE [LARGE SCALE GENOMIC DNA]</scope>
    <source>
        <strain evidence="11">Tzet28-1</strain>
        <tissue evidence="11">Whole body</tissue>
    </source>
</reference>
<dbReference type="CDD" id="cd02845">
    <property type="entry name" value="PAZ_piwi_like"/>
    <property type="match status" value="1"/>
</dbReference>
<evidence type="ECO:0000256" key="6">
    <source>
        <dbReference type="ARBA" id="ARBA00023158"/>
    </source>
</evidence>
<dbReference type="EMBL" id="KQ982335">
    <property type="protein sequence ID" value="KYQ57456.1"/>
    <property type="molecule type" value="Genomic_DNA"/>
</dbReference>
<evidence type="ECO:0000256" key="1">
    <source>
        <dbReference type="ARBA" id="ARBA00004496"/>
    </source>
</evidence>
<keyword evidence="5" id="KW-0694">RNA-binding</keyword>
<dbReference type="SMART" id="SM00950">
    <property type="entry name" value="Piwi"/>
    <property type="match status" value="1"/>
</dbReference>
<dbReference type="AlphaFoldDB" id="A0A151XAQ9"/>
<dbReference type="CDD" id="cd04658">
    <property type="entry name" value="Piwi_piwi-like_Euk"/>
    <property type="match status" value="1"/>
</dbReference>